<dbReference type="CDD" id="cd02517">
    <property type="entry name" value="CMP-KDO-Synthetase"/>
    <property type="match status" value="1"/>
</dbReference>
<dbReference type="AlphaFoldDB" id="A0A0F3GHH3"/>
<evidence type="ECO:0000256" key="1">
    <source>
        <dbReference type="ARBA" id="ARBA00022679"/>
    </source>
</evidence>
<dbReference type="PANTHER" id="PTHR42866:SF2">
    <property type="entry name" value="3-DEOXY-MANNO-OCTULOSONATE CYTIDYLYLTRANSFERASE, MITOCHONDRIAL"/>
    <property type="match status" value="1"/>
</dbReference>
<dbReference type="Pfam" id="PF02348">
    <property type="entry name" value="CTP_transf_3"/>
    <property type="match status" value="1"/>
</dbReference>
<keyword evidence="1 4" id="KW-0808">Transferase</keyword>
<sequence>MKKDKHIIGIIPARMASSRFPGKPLALICGIPMIGHVYFRSKMCKSLSDVYVATCDTEIATYIESIGGQAVMTADTHERATDRTAEAMVTIERQTGRSTDIVVMIQGDEPMVYPHMIYNAIKPILEDETIEVVNLMAPLKTRQEQEDPNEVKVVVDLNNFALYFSREAIPSWKKGAKEVPMLKQVCIMSFTRDFLLIFSKLKPTPLEIIESVDMMRALEYGYKIKMVFSDAETYSVDTKDDLFNVESLMKQDTVINQYRVE</sequence>
<dbReference type="GO" id="GO:0008690">
    <property type="term" value="F:3-deoxy-manno-octulosonate cytidylyltransferase activity"/>
    <property type="evidence" value="ECO:0007669"/>
    <property type="project" value="UniProtKB-EC"/>
</dbReference>
<organism evidence="4 5">
    <name type="scientific">Candidatus Magnetobacterium bavaricum</name>
    <dbReference type="NCBI Taxonomy" id="29290"/>
    <lineage>
        <taxon>Bacteria</taxon>
        <taxon>Pseudomonadati</taxon>
        <taxon>Nitrospirota</taxon>
        <taxon>Thermodesulfovibrionia</taxon>
        <taxon>Thermodesulfovibrionales</taxon>
        <taxon>Candidatus Magnetobacteriaceae</taxon>
        <taxon>Candidatus Magnetobacterium</taxon>
    </lineage>
</organism>
<dbReference type="InterPro" id="IPR003329">
    <property type="entry name" value="Cytidylyl_trans"/>
</dbReference>
<reference evidence="4 5" key="1">
    <citation type="submission" date="2015-02" db="EMBL/GenBank/DDBJ databases">
        <title>Single-cell genomics of uncultivated deep-branching MTB reveals a conserved set of magnetosome genes.</title>
        <authorList>
            <person name="Kolinko S."/>
            <person name="Richter M."/>
            <person name="Glockner F.O."/>
            <person name="Brachmann A."/>
            <person name="Schuler D."/>
        </authorList>
    </citation>
    <scope>NUCLEOTIDE SEQUENCE [LARGE SCALE GENOMIC DNA]</scope>
    <source>
        <strain evidence="4">TM-1</strain>
    </source>
</reference>
<dbReference type="GO" id="GO:0009103">
    <property type="term" value="P:lipopolysaccharide biosynthetic process"/>
    <property type="evidence" value="ECO:0007669"/>
    <property type="project" value="UniProtKB-KW"/>
</dbReference>
<keyword evidence="5" id="KW-1185">Reference proteome</keyword>
<dbReference type="PANTHER" id="PTHR42866">
    <property type="entry name" value="3-DEOXY-MANNO-OCTULOSONATE CYTIDYLYLTRANSFERASE"/>
    <property type="match status" value="1"/>
</dbReference>
<dbReference type="NCBIfam" id="TIGR00466">
    <property type="entry name" value="kdsB"/>
    <property type="match status" value="1"/>
</dbReference>
<proteinExistence type="predicted"/>
<dbReference type="NCBIfam" id="NF003952">
    <property type="entry name" value="PRK05450.1-5"/>
    <property type="match status" value="1"/>
</dbReference>
<dbReference type="InterPro" id="IPR004528">
    <property type="entry name" value="KdsB"/>
</dbReference>
<name>A0A0F3GHH3_9BACT</name>
<dbReference type="PATRIC" id="fig|29290.4.peg.8538"/>
<evidence type="ECO:0000313" key="5">
    <source>
        <dbReference type="Proteomes" id="UP000033423"/>
    </source>
</evidence>
<dbReference type="InterPro" id="IPR029044">
    <property type="entry name" value="Nucleotide-diphossugar_trans"/>
</dbReference>
<evidence type="ECO:0000256" key="3">
    <source>
        <dbReference type="ARBA" id="ARBA00022985"/>
    </source>
</evidence>
<dbReference type="SUPFAM" id="SSF53448">
    <property type="entry name" value="Nucleotide-diphospho-sugar transferases"/>
    <property type="match status" value="1"/>
</dbReference>
<keyword evidence="2 4" id="KW-0548">Nucleotidyltransferase</keyword>
<dbReference type="EC" id="2.7.7.38" evidence="4"/>
<evidence type="ECO:0000313" key="4">
    <source>
        <dbReference type="EMBL" id="KJU81331.1"/>
    </source>
</evidence>
<evidence type="ECO:0000256" key="2">
    <source>
        <dbReference type="ARBA" id="ARBA00022695"/>
    </source>
</evidence>
<dbReference type="Proteomes" id="UP000033423">
    <property type="component" value="Unassembled WGS sequence"/>
</dbReference>
<gene>
    <name evidence="4" type="ORF">MBAV_006464</name>
</gene>
<dbReference type="Gene3D" id="3.90.550.10">
    <property type="entry name" value="Spore Coat Polysaccharide Biosynthesis Protein SpsA, Chain A"/>
    <property type="match status" value="1"/>
</dbReference>
<protein>
    <submittedName>
        <fullName evidence="4">3-deoxy-D-manno-octulosonate cytidylyltransferase</fullName>
        <ecNumber evidence="4">2.7.7.38</ecNumber>
    </submittedName>
</protein>
<comment type="caution">
    <text evidence="4">The sequence shown here is derived from an EMBL/GenBank/DDBJ whole genome shotgun (WGS) entry which is preliminary data.</text>
</comment>
<keyword evidence="3" id="KW-0448">Lipopolysaccharide biosynthesis</keyword>
<dbReference type="GO" id="GO:0005829">
    <property type="term" value="C:cytosol"/>
    <property type="evidence" value="ECO:0007669"/>
    <property type="project" value="TreeGrafter"/>
</dbReference>
<dbReference type="EMBL" id="LACI01002732">
    <property type="protein sequence ID" value="KJU81331.1"/>
    <property type="molecule type" value="Genomic_DNA"/>
</dbReference>
<dbReference type="NCBIfam" id="NF009905">
    <property type="entry name" value="PRK13368.1"/>
    <property type="match status" value="1"/>
</dbReference>
<accession>A0A0F3GHH3</accession>